<dbReference type="InterPro" id="IPR017996">
    <property type="entry name" value="MRJP/yellow-related"/>
</dbReference>
<evidence type="ECO:0000313" key="5">
    <source>
        <dbReference type="EMBL" id="CRK98248.1"/>
    </source>
</evidence>
<comment type="similarity">
    <text evidence="2">Belongs to the major royal jelly protein family.</text>
</comment>
<comment type="subcellular location">
    <subcellularLocation>
        <location evidence="1">Secreted</location>
    </subcellularLocation>
</comment>
<organism evidence="5 6">
    <name type="scientific">Clunio marinus</name>
    <dbReference type="NCBI Taxonomy" id="568069"/>
    <lineage>
        <taxon>Eukaryota</taxon>
        <taxon>Metazoa</taxon>
        <taxon>Ecdysozoa</taxon>
        <taxon>Arthropoda</taxon>
        <taxon>Hexapoda</taxon>
        <taxon>Insecta</taxon>
        <taxon>Pterygota</taxon>
        <taxon>Neoptera</taxon>
        <taxon>Endopterygota</taxon>
        <taxon>Diptera</taxon>
        <taxon>Nematocera</taxon>
        <taxon>Chironomoidea</taxon>
        <taxon>Chironomidae</taxon>
        <taxon>Clunio</taxon>
    </lineage>
</organism>
<name>A0A1J1IDF6_9DIPT</name>
<dbReference type="Gene3D" id="2.120.10.30">
    <property type="entry name" value="TolB, C-terminal domain"/>
    <property type="match status" value="1"/>
</dbReference>
<dbReference type="Proteomes" id="UP000183832">
    <property type="component" value="Unassembled WGS sequence"/>
</dbReference>
<keyword evidence="3" id="KW-0964">Secreted</keyword>
<dbReference type="Pfam" id="PF03022">
    <property type="entry name" value="MRJP"/>
    <property type="match status" value="1"/>
</dbReference>
<dbReference type="GO" id="GO:0005576">
    <property type="term" value="C:extracellular region"/>
    <property type="evidence" value="ECO:0007669"/>
    <property type="project" value="UniProtKB-SubCell"/>
</dbReference>
<dbReference type="EMBL" id="CVRI01000047">
    <property type="protein sequence ID" value="CRK98248.1"/>
    <property type="molecule type" value="Genomic_DNA"/>
</dbReference>
<evidence type="ECO:0000313" key="6">
    <source>
        <dbReference type="Proteomes" id="UP000183832"/>
    </source>
</evidence>
<accession>A0A1J1IDF6</accession>
<protein>
    <submittedName>
        <fullName evidence="5">CLUMA_CG011610, isoform A</fullName>
    </submittedName>
</protein>
<keyword evidence="6" id="KW-1185">Reference proteome</keyword>
<evidence type="ECO:0000256" key="2">
    <source>
        <dbReference type="ARBA" id="ARBA00009127"/>
    </source>
</evidence>
<gene>
    <name evidence="5" type="ORF">CLUMA_CG011610</name>
</gene>
<keyword evidence="4" id="KW-0732">Signal</keyword>
<evidence type="ECO:0000256" key="4">
    <source>
        <dbReference type="ARBA" id="ARBA00022729"/>
    </source>
</evidence>
<dbReference type="InterPro" id="IPR011042">
    <property type="entry name" value="6-blade_b-propeller_TolB-like"/>
</dbReference>
<proteinExistence type="inferred from homology"/>
<reference evidence="5 6" key="1">
    <citation type="submission" date="2015-04" db="EMBL/GenBank/DDBJ databases">
        <authorList>
            <person name="Syromyatnikov M.Y."/>
            <person name="Popov V.N."/>
        </authorList>
    </citation>
    <scope>NUCLEOTIDE SEQUENCE [LARGE SCALE GENOMIC DNA]</scope>
</reference>
<dbReference type="AlphaFoldDB" id="A0A1J1IDF6"/>
<evidence type="ECO:0000256" key="1">
    <source>
        <dbReference type="ARBA" id="ARBA00004613"/>
    </source>
</evidence>
<sequence>MGRVVKSIDLDNVVVRSSRLQYLVAEYDENGNCFIYVADAGSRAILVLDVQKNKNFRVVLPGACGSINSFPDVLYIVLLRKTCGTCFFTSLI</sequence>
<dbReference type="OrthoDB" id="6583604at2759"/>
<evidence type="ECO:0000256" key="3">
    <source>
        <dbReference type="ARBA" id="ARBA00022525"/>
    </source>
</evidence>